<sequence length="79" mass="8824">MTGEVLSWIHTCFLVSALADLGKVGLFYVQHKEDDTPTGQSVGWIAPRTHREVEVVDAFHLSTLHPIGPQNFCFSDTLR</sequence>
<proteinExistence type="predicted"/>
<evidence type="ECO:0000313" key="1">
    <source>
        <dbReference type="EMBL" id="VFK13485.1"/>
    </source>
</evidence>
<organism evidence="1">
    <name type="scientific">Candidatus Kentrum sp. LPFa</name>
    <dbReference type="NCBI Taxonomy" id="2126335"/>
    <lineage>
        <taxon>Bacteria</taxon>
        <taxon>Pseudomonadati</taxon>
        <taxon>Pseudomonadota</taxon>
        <taxon>Gammaproteobacteria</taxon>
        <taxon>Candidatus Kentrum</taxon>
    </lineage>
</organism>
<gene>
    <name evidence="1" type="ORF">BECKLPF1236B_GA0070989_10488</name>
</gene>
<accession>A0A450W8Z0</accession>
<dbReference type="EMBL" id="CAADFK010000048">
    <property type="protein sequence ID" value="VFK13485.1"/>
    <property type="molecule type" value="Genomic_DNA"/>
</dbReference>
<dbReference type="AlphaFoldDB" id="A0A450W8Z0"/>
<reference evidence="1" key="1">
    <citation type="submission" date="2019-02" db="EMBL/GenBank/DDBJ databases">
        <authorList>
            <person name="Gruber-Vodicka R. H."/>
            <person name="Seah K. B. B."/>
        </authorList>
    </citation>
    <scope>NUCLEOTIDE SEQUENCE</scope>
    <source>
        <strain evidence="1">BECK_S313</strain>
    </source>
</reference>
<protein>
    <submittedName>
        <fullName evidence="1">Uncharacterized protein</fullName>
    </submittedName>
</protein>
<name>A0A450W8Z0_9GAMM</name>